<organism evidence="1 2">
    <name type="scientific">Chryseobacterium bernardetii</name>
    <dbReference type="NCBI Taxonomy" id="1241978"/>
    <lineage>
        <taxon>Bacteria</taxon>
        <taxon>Pseudomonadati</taxon>
        <taxon>Bacteroidota</taxon>
        <taxon>Flavobacteriia</taxon>
        <taxon>Flavobacteriales</taxon>
        <taxon>Weeksellaceae</taxon>
        <taxon>Chryseobacterium group</taxon>
        <taxon>Chryseobacterium</taxon>
    </lineage>
</organism>
<proteinExistence type="predicted"/>
<dbReference type="EMBL" id="CP033932">
    <property type="protein sequence ID" value="AZB24226.1"/>
    <property type="molecule type" value="Genomic_DNA"/>
</dbReference>
<sequence>MKKILLFCAFLSASFVLGQKIRYKKDKVLVDDKEILKTEKIGSFGAGGFNLYELDGKKPIIALIAIDNGTHMDLSDDYIQVKFLTKGTKAEIAGGDLQSTIKLLMQNDIIDSKGIFDESKVDLFVQNFDDKISERTVLHR</sequence>
<name>A0A3G6TC38_9FLAO</name>
<accession>A0A3G6TC38</accession>
<evidence type="ECO:0000313" key="1">
    <source>
        <dbReference type="EMBL" id="AZB24226.1"/>
    </source>
</evidence>
<dbReference type="Proteomes" id="UP000271193">
    <property type="component" value="Chromosome"/>
</dbReference>
<dbReference type="RefSeq" id="WP_123869339.1">
    <property type="nucleotide sequence ID" value="NZ_CP033931.1"/>
</dbReference>
<gene>
    <name evidence="1" type="ORF">EG339_06195</name>
</gene>
<dbReference type="OrthoDB" id="1363338at2"/>
<dbReference type="KEGG" id="cben:EG339_06195"/>
<evidence type="ECO:0000313" key="2">
    <source>
        <dbReference type="Proteomes" id="UP000271193"/>
    </source>
</evidence>
<keyword evidence="2" id="KW-1185">Reference proteome</keyword>
<dbReference type="GeneID" id="99064401"/>
<dbReference type="AlphaFoldDB" id="A0A3G6TC38"/>
<reference evidence="2" key="1">
    <citation type="submission" date="2018-11" db="EMBL/GenBank/DDBJ databases">
        <title>Proposal to divide the Flavobacteriaceae and reorganize its genera based on Amino Acid Identity values calculated from whole genome sequences.</title>
        <authorList>
            <person name="Nicholson A.C."/>
            <person name="Gulvik C.A."/>
            <person name="Whitney A.M."/>
            <person name="Humrighouse B.W."/>
            <person name="Bell M."/>
            <person name="Holmes B."/>
            <person name="Steigerwalt A.G."/>
            <person name="Villarma A."/>
            <person name="Sheth M."/>
            <person name="Batra D."/>
            <person name="Pryor J."/>
            <person name="Bernardet J.-F."/>
            <person name="Hugo C."/>
            <person name="Kampfer P."/>
            <person name="Newman J."/>
            <person name="McQuiston J.R."/>
        </authorList>
    </citation>
    <scope>NUCLEOTIDE SEQUENCE [LARGE SCALE GENOMIC DNA]</scope>
    <source>
        <strain evidence="2">G0229</strain>
    </source>
</reference>
<protein>
    <submittedName>
        <fullName evidence="1">Uncharacterized protein</fullName>
    </submittedName>
</protein>